<dbReference type="Proteomes" id="UP001597299">
    <property type="component" value="Unassembled WGS sequence"/>
</dbReference>
<keyword evidence="3" id="KW-0808">Transferase</keyword>
<accession>A0ABW4YS16</accession>
<evidence type="ECO:0000313" key="8">
    <source>
        <dbReference type="EMBL" id="MFD2139134.1"/>
    </source>
</evidence>
<evidence type="ECO:0000256" key="1">
    <source>
        <dbReference type="ARBA" id="ARBA00004442"/>
    </source>
</evidence>
<dbReference type="RefSeq" id="WP_213354556.1">
    <property type="nucleotide sequence ID" value="NZ_JAHBGB010000041.1"/>
</dbReference>
<dbReference type="SUPFAM" id="SSF56925">
    <property type="entry name" value="OMPA-like"/>
    <property type="match status" value="1"/>
</dbReference>
<dbReference type="InterPro" id="IPR009746">
    <property type="entry name" value="LipidA_acyl_PagP"/>
</dbReference>
<evidence type="ECO:0000256" key="4">
    <source>
        <dbReference type="ARBA" id="ARBA00022729"/>
    </source>
</evidence>
<protein>
    <recommendedName>
        <fullName evidence="10">Antimicrobial peptide resistance and lipid A acylation PagP</fullName>
    </recommendedName>
</protein>
<evidence type="ECO:0000313" key="9">
    <source>
        <dbReference type="Proteomes" id="UP001597299"/>
    </source>
</evidence>
<reference evidence="9" key="1">
    <citation type="journal article" date="2019" name="Int. J. Syst. Evol. Microbiol.">
        <title>The Global Catalogue of Microorganisms (GCM) 10K type strain sequencing project: providing services to taxonomists for standard genome sequencing and annotation.</title>
        <authorList>
            <consortium name="The Broad Institute Genomics Platform"/>
            <consortium name="The Broad Institute Genome Sequencing Center for Infectious Disease"/>
            <person name="Wu L."/>
            <person name="Ma J."/>
        </authorList>
    </citation>
    <scope>NUCLEOTIDE SEQUENCE [LARGE SCALE GENOMIC DNA]</scope>
    <source>
        <strain evidence="9">CCM 7435</strain>
    </source>
</reference>
<dbReference type="Pfam" id="PF07017">
    <property type="entry name" value="PagP"/>
    <property type="match status" value="1"/>
</dbReference>
<proteinExistence type="inferred from homology"/>
<keyword evidence="7" id="KW-0012">Acyltransferase</keyword>
<evidence type="ECO:0000256" key="5">
    <source>
        <dbReference type="ARBA" id="ARBA00023136"/>
    </source>
</evidence>
<dbReference type="Gene3D" id="2.40.160.20">
    <property type="match status" value="1"/>
</dbReference>
<dbReference type="EMBL" id="JBHUHD010000001">
    <property type="protein sequence ID" value="MFD2139134.1"/>
    <property type="molecule type" value="Genomic_DNA"/>
</dbReference>
<keyword evidence="9" id="KW-1185">Reference proteome</keyword>
<keyword evidence="5" id="KW-0472">Membrane</keyword>
<evidence type="ECO:0000256" key="7">
    <source>
        <dbReference type="ARBA" id="ARBA00023315"/>
    </source>
</evidence>
<name>A0ABW4YS16_9HYPH</name>
<sequence>MLVFGGISSSSAEDLVTALFPDFEALVHQGHNEILITGFTWHDSSTYDSGKDLNDLAWGGGYARYFDHYDGDPASTVAPVKSDILFGMVFADSNRRPEVALGYGRTWTFASVENLSWSFGYAAGITMRHDIWDGAPIPYILPLLNLRLFKRLDLFASYIPPLPSNSFGDAPGNVPFLFMGWRF</sequence>
<evidence type="ECO:0008006" key="10">
    <source>
        <dbReference type="Google" id="ProtNLM"/>
    </source>
</evidence>
<organism evidence="8 9">
    <name type="scientific">Ancylobacter oerskovii</name>
    <dbReference type="NCBI Taxonomy" id="459519"/>
    <lineage>
        <taxon>Bacteria</taxon>
        <taxon>Pseudomonadati</taxon>
        <taxon>Pseudomonadota</taxon>
        <taxon>Alphaproteobacteria</taxon>
        <taxon>Hyphomicrobiales</taxon>
        <taxon>Xanthobacteraceae</taxon>
        <taxon>Ancylobacter</taxon>
    </lineage>
</organism>
<evidence type="ECO:0000256" key="3">
    <source>
        <dbReference type="ARBA" id="ARBA00022679"/>
    </source>
</evidence>
<keyword evidence="6" id="KW-0998">Cell outer membrane</keyword>
<gene>
    <name evidence="8" type="ORF">ACFSNC_01845</name>
</gene>
<comment type="similarity">
    <text evidence="2">Belongs to the lipid A palmitoyltransferase family.</text>
</comment>
<comment type="caution">
    <text evidence="8">The sequence shown here is derived from an EMBL/GenBank/DDBJ whole genome shotgun (WGS) entry which is preliminary data.</text>
</comment>
<keyword evidence="4" id="KW-0732">Signal</keyword>
<dbReference type="InterPro" id="IPR011250">
    <property type="entry name" value="OMP/PagP_B-barrel"/>
</dbReference>
<comment type="subcellular location">
    <subcellularLocation>
        <location evidence="1">Cell outer membrane</location>
    </subcellularLocation>
</comment>
<evidence type="ECO:0000256" key="2">
    <source>
        <dbReference type="ARBA" id="ARBA00006368"/>
    </source>
</evidence>
<evidence type="ECO:0000256" key="6">
    <source>
        <dbReference type="ARBA" id="ARBA00023237"/>
    </source>
</evidence>